<keyword evidence="11" id="KW-0255">Endonuclease</keyword>
<dbReference type="Gene3D" id="3.40.1310.20">
    <property type="match status" value="1"/>
</dbReference>
<dbReference type="GO" id="GO:0006260">
    <property type="term" value="P:DNA replication"/>
    <property type="evidence" value="ECO:0007669"/>
    <property type="project" value="UniProtKB-KW"/>
</dbReference>
<dbReference type="GO" id="GO:0016779">
    <property type="term" value="F:nucleotidyltransferase activity"/>
    <property type="evidence" value="ECO:0007669"/>
    <property type="project" value="UniProtKB-KW"/>
</dbReference>
<keyword evidence="13" id="KW-0190">Covalent protein-DNA linkage</keyword>
<feature type="domain" description="CRESS-DNA virus Rep endonuclease" evidence="19">
    <location>
        <begin position="17"/>
        <end position="120"/>
    </location>
</feature>
<dbReference type="Pfam" id="PF08283">
    <property type="entry name" value="Gemini_AL1_M"/>
    <property type="match status" value="1"/>
</dbReference>
<evidence type="ECO:0000256" key="18">
    <source>
        <dbReference type="SAM" id="MobiDB-lite"/>
    </source>
</evidence>
<evidence type="ECO:0000256" key="4">
    <source>
        <dbReference type="ARBA" id="ARBA00022562"/>
    </source>
</evidence>
<comment type="subunit">
    <text evidence="17">Homooligomer.</text>
</comment>
<keyword evidence="14" id="KW-0238">DNA-binding</keyword>
<comment type="similarity">
    <text evidence="2 17">Belongs to the geminiviridae Rep protein family.</text>
</comment>
<evidence type="ECO:0000256" key="9">
    <source>
        <dbReference type="ARBA" id="ARBA00022723"/>
    </source>
</evidence>
<keyword evidence="9 16" id="KW-0479">Metal-binding</keyword>
<feature type="binding site" evidence="16">
    <location>
        <position position="58"/>
    </location>
    <ligand>
        <name>a divalent metal cation</name>
        <dbReference type="ChEBI" id="CHEBI:60240"/>
    </ligand>
</feature>
<evidence type="ECO:0000256" key="13">
    <source>
        <dbReference type="ARBA" id="ARBA00023124"/>
    </source>
</evidence>
<evidence type="ECO:0000256" key="16">
    <source>
        <dbReference type="PIRSR" id="PIRSR601191-2"/>
    </source>
</evidence>
<keyword evidence="3" id="KW-0678">Repressor</keyword>
<evidence type="ECO:0000256" key="7">
    <source>
        <dbReference type="ARBA" id="ARBA00022705"/>
    </source>
</evidence>
<evidence type="ECO:0000256" key="8">
    <source>
        <dbReference type="ARBA" id="ARBA00022722"/>
    </source>
</evidence>
<keyword evidence="5" id="KW-0808">Transferase</keyword>
<keyword evidence="7" id="KW-0235">DNA replication</keyword>
<dbReference type="EMBL" id="EU244914">
    <property type="protein sequence ID" value="ABZ03979.1"/>
    <property type="molecule type" value="Genomic_DNA"/>
</dbReference>
<organism evidence="20 21">
    <name type="scientific">Sugarcane streak virus</name>
    <dbReference type="NCBI Taxonomy" id="10836"/>
    <lineage>
        <taxon>Viruses</taxon>
        <taxon>Monodnaviria</taxon>
        <taxon>Shotokuvirae</taxon>
        <taxon>Cressdnaviricota</taxon>
        <taxon>Repensiviricetes</taxon>
        <taxon>Geplafuvirales</taxon>
        <taxon>Geminiviridae</taxon>
        <taxon>Mastrevirus</taxon>
        <taxon>Mastrevirus saccharofficinari</taxon>
    </lineage>
</organism>
<dbReference type="InterPro" id="IPR001146">
    <property type="entry name" value="Gemini_AL1_MSV"/>
</dbReference>
<evidence type="ECO:0000256" key="10">
    <source>
        <dbReference type="ARBA" id="ARBA00022741"/>
    </source>
</evidence>
<evidence type="ECO:0000256" key="3">
    <source>
        <dbReference type="ARBA" id="ARBA00022491"/>
    </source>
</evidence>
<evidence type="ECO:0000256" key="1">
    <source>
        <dbReference type="ARBA" id="ARBA00004147"/>
    </source>
</evidence>
<comment type="subcellular location">
    <subcellularLocation>
        <location evidence="1 17">Host nucleus</location>
    </subcellularLocation>
</comment>
<evidence type="ECO:0000256" key="14">
    <source>
        <dbReference type="ARBA" id="ARBA00023125"/>
    </source>
</evidence>
<dbReference type="GO" id="GO:0042025">
    <property type="term" value="C:host cell nucleus"/>
    <property type="evidence" value="ECO:0007669"/>
    <property type="project" value="UniProtKB-SubCell"/>
</dbReference>
<dbReference type="GO" id="GO:0003677">
    <property type="term" value="F:DNA binding"/>
    <property type="evidence" value="ECO:0007669"/>
    <property type="project" value="UniProtKB-KW"/>
</dbReference>
<proteinExistence type="inferred from homology"/>
<dbReference type="GO" id="GO:0046872">
    <property type="term" value="F:metal ion binding"/>
    <property type="evidence" value="ECO:0007669"/>
    <property type="project" value="UniProtKB-KW"/>
</dbReference>
<dbReference type="EC" id="3.1.21.-" evidence="17"/>
<dbReference type="PRINTS" id="PR00227">
    <property type="entry name" value="GEMCOATAL1"/>
</dbReference>
<comment type="cofactor">
    <cofactor evidence="16">
        <name>Mg(2+)</name>
        <dbReference type="ChEBI" id="CHEBI:18420"/>
    </cofactor>
    <cofactor evidence="16">
        <name>Mn(2+)</name>
        <dbReference type="ChEBI" id="CHEBI:29035"/>
    </cofactor>
    <text evidence="16">Divalent metal cations, possibly Mg(2+) or Mn(2+).</text>
</comment>
<keyword evidence="4 17" id="KW-1048">Host nucleus</keyword>
<evidence type="ECO:0000313" key="21">
    <source>
        <dbReference type="Proteomes" id="UP000232463"/>
    </source>
</evidence>
<name>B0Z3X5_9GEMI</name>
<evidence type="ECO:0000256" key="15">
    <source>
        <dbReference type="PIRSR" id="PIRSR601191-1"/>
    </source>
</evidence>
<reference evidence="20 21" key="1">
    <citation type="journal article" date="2008" name="Arch. Virol.">
        <title>Novel sugarcane streak and Sugarcane streak Reunion mastreviruses from southern Africa and La Reunion.</title>
        <authorList>
            <person name="Shepherd D.N."/>
            <person name="Varsani A."/>
            <person name="Windram O.P."/>
            <person name="Lefeuvre P."/>
            <person name="Monjane A.L."/>
            <person name="Owor B.E."/>
            <person name="Martin D.P."/>
        </authorList>
    </citation>
    <scope>NUCLEOTIDE SEQUENCE [LARGE SCALE GENOMIC DNA]</scope>
    <source>
        <strain evidence="20">SSV-B[RPie]</strain>
    </source>
</reference>
<dbReference type="Pfam" id="PF00799">
    <property type="entry name" value="Gemini_AL1"/>
    <property type="match status" value="1"/>
</dbReference>
<keyword evidence="10" id="KW-0547">Nucleotide-binding</keyword>
<dbReference type="PRINTS" id="PR00229">
    <property type="entry name" value="GEMCOATMSVL1"/>
</dbReference>
<dbReference type="InterPro" id="IPR049912">
    <property type="entry name" value="CRESS_DNA_REP"/>
</dbReference>
<dbReference type="PROSITE" id="PS52020">
    <property type="entry name" value="CRESS_DNA_REP"/>
    <property type="match status" value="1"/>
</dbReference>
<sequence>MSTVGSSMSSAPVRRFKHRNVNTFLTYPRCNLDPEAVGLIIWNLISHWNPAYILSVRETHEDGGYHIHVLAQSVKPVYTTDPAFFDIDNHHPNIQSGKSANKIKAYITKKPVSIWEKGTFIPRKTSFQGDSTEPNSKKQSKDDIVRDIIEHSTNKQEYLSMIQKALPYEWATKLQYFEYSANKLFPDTQEIYTSPFPRTTPNLLDTTTINTWLQNNLYQVSPQAYMLTNPSCLTLEEAASDLTWMAETSRILIPTGSSASTSSGQQERASQHGQEAWEDIITGRTTSTGSSYDEDAEYNIIDDIPFKYCPCWKQLIGCQKDYIVNPKYGKRKKVAHKSIPTIVLANEDEDWFKDMSPAQQDYFNANCTTYMLEPGERFFSPPAVSATAHPSDEV</sequence>
<keyword evidence="6" id="KW-0548">Nucleotidyltransferase</keyword>
<dbReference type="GO" id="GO:0016888">
    <property type="term" value="F:DNA endonuclease activity, producing 5'-phosphomonoesters"/>
    <property type="evidence" value="ECO:0007669"/>
    <property type="project" value="InterPro"/>
</dbReference>
<dbReference type="InterPro" id="IPR022692">
    <property type="entry name" value="Gemini_AL1_REP_central"/>
</dbReference>
<evidence type="ECO:0000313" key="20">
    <source>
        <dbReference type="EMBL" id="ABZ03979.1"/>
    </source>
</evidence>
<feature type="active site" description="For DNA cleavage activity" evidence="15">
    <location>
        <position position="106"/>
    </location>
</feature>
<evidence type="ECO:0000256" key="2">
    <source>
        <dbReference type="ARBA" id="ARBA00006240"/>
    </source>
</evidence>
<keyword evidence="8" id="KW-0540">Nuclease</keyword>
<dbReference type="InterPro" id="IPR001191">
    <property type="entry name" value="Gemini_AL1_REP"/>
</dbReference>
<evidence type="ECO:0000256" key="17">
    <source>
        <dbReference type="RuleBase" id="RU361249"/>
    </source>
</evidence>
<evidence type="ECO:0000256" key="12">
    <source>
        <dbReference type="ARBA" id="ARBA00022801"/>
    </source>
</evidence>
<evidence type="ECO:0000256" key="5">
    <source>
        <dbReference type="ARBA" id="ARBA00022679"/>
    </source>
</evidence>
<dbReference type="GO" id="GO:0000166">
    <property type="term" value="F:nucleotide binding"/>
    <property type="evidence" value="ECO:0007669"/>
    <property type="project" value="UniProtKB-KW"/>
</dbReference>
<dbReference type="SUPFAM" id="SSF55464">
    <property type="entry name" value="Origin of replication-binding domain, RBD-like"/>
    <property type="match status" value="1"/>
</dbReference>
<feature type="binding site" evidence="16">
    <location>
        <position position="68"/>
    </location>
    <ligand>
        <name>a divalent metal cation</name>
        <dbReference type="ChEBI" id="CHEBI:60240"/>
    </ligand>
</feature>
<feature type="compositionally biased region" description="Low complexity" evidence="18">
    <location>
        <begin position="255"/>
        <end position="266"/>
    </location>
</feature>
<evidence type="ECO:0000259" key="19">
    <source>
        <dbReference type="PROSITE" id="PS52020"/>
    </source>
</evidence>
<dbReference type="GO" id="GO:0005198">
    <property type="term" value="F:structural molecule activity"/>
    <property type="evidence" value="ECO:0007669"/>
    <property type="project" value="InterPro"/>
</dbReference>
<evidence type="ECO:0000256" key="11">
    <source>
        <dbReference type="ARBA" id="ARBA00022759"/>
    </source>
</evidence>
<feature type="binding site" evidence="16">
    <location>
        <position position="66"/>
    </location>
    <ligand>
        <name>a divalent metal cation</name>
        <dbReference type="ChEBI" id="CHEBI:60240"/>
    </ligand>
</feature>
<accession>B0Z3X5</accession>
<keyword evidence="12 17" id="KW-0378">Hydrolase</keyword>
<protein>
    <recommendedName>
        <fullName evidence="17">Replication-associated protein</fullName>
        <shortName evidence="17">Rep</shortName>
        <ecNumber evidence="17">3.1.21.-</ecNumber>
    </recommendedName>
</protein>
<dbReference type="Proteomes" id="UP000232463">
    <property type="component" value="Genome"/>
</dbReference>
<feature type="region of interest" description="Disordered" evidence="18">
    <location>
        <begin position="255"/>
        <end position="277"/>
    </location>
</feature>
<evidence type="ECO:0000256" key="6">
    <source>
        <dbReference type="ARBA" id="ARBA00022695"/>
    </source>
</evidence>